<feature type="region of interest" description="Disordered" evidence="1">
    <location>
        <begin position="194"/>
        <end position="233"/>
    </location>
</feature>
<comment type="caution">
    <text evidence="3">The sequence shown here is derived from an EMBL/GenBank/DDBJ whole genome shotgun (WGS) entry which is preliminary data.</text>
</comment>
<dbReference type="AlphaFoldDB" id="A0A2R5GMK3"/>
<keyword evidence="2" id="KW-0472">Membrane</keyword>
<dbReference type="EMBL" id="BEYU01000067">
    <property type="protein sequence ID" value="GBG29863.1"/>
    <property type="molecule type" value="Genomic_DNA"/>
</dbReference>
<keyword evidence="2" id="KW-1133">Transmembrane helix</keyword>
<evidence type="ECO:0000256" key="2">
    <source>
        <dbReference type="SAM" id="Phobius"/>
    </source>
</evidence>
<evidence type="ECO:0000256" key="1">
    <source>
        <dbReference type="SAM" id="MobiDB-lite"/>
    </source>
</evidence>
<feature type="transmembrane region" description="Helical" evidence="2">
    <location>
        <begin position="83"/>
        <end position="108"/>
    </location>
</feature>
<feature type="compositionally biased region" description="Polar residues" evidence="1">
    <location>
        <begin position="210"/>
        <end position="225"/>
    </location>
</feature>
<dbReference type="Proteomes" id="UP000241890">
    <property type="component" value="Unassembled WGS sequence"/>
</dbReference>
<evidence type="ECO:0000313" key="3">
    <source>
        <dbReference type="EMBL" id="GBG29863.1"/>
    </source>
</evidence>
<dbReference type="InParanoid" id="A0A2R5GMK3"/>
<accession>A0A2R5GMK3</accession>
<protein>
    <submittedName>
        <fullName evidence="3">Uncharacterized protein</fullName>
    </submittedName>
</protein>
<feature type="transmembrane region" description="Helical" evidence="2">
    <location>
        <begin position="49"/>
        <end position="71"/>
    </location>
</feature>
<sequence length="233" mass="24011">MRRAARRCNAACATAALGMLQAGLAAAGVGLIITRGDGVDGPGWGPTTVQAIALAALAASVASLGILILAASRMMTPNRAAMLVFALFETTSVAAALFVGVQLVLAALDEQHLADQNLTDVGVDPRVRLLLTAALCFAAAALGLFVGVCGNRVMRERKHESAVAKEIRRGRNPSLNISEDGVKSDVETFYANSRSGIRPQESDEAISADDGQSSATAAKNVSSPENPAILSLV</sequence>
<organism evidence="3 4">
    <name type="scientific">Hondaea fermentalgiana</name>
    <dbReference type="NCBI Taxonomy" id="2315210"/>
    <lineage>
        <taxon>Eukaryota</taxon>
        <taxon>Sar</taxon>
        <taxon>Stramenopiles</taxon>
        <taxon>Bigyra</taxon>
        <taxon>Labyrinthulomycetes</taxon>
        <taxon>Thraustochytrida</taxon>
        <taxon>Thraustochytriidae</taxon>
        <taxon>Hondaea</taxon>
    </lineage>
</organism>
<keyword evidence="2" id="KW-0812">Transmembrane</keyword>
<reference evidence="3 4" key="1">
    <citation type="submission" date="2017-12" db="EMBL/GenBank/DDBJ databases">
        <title>Sequencing, de novo assembly and annotation of complete genome of a new Thraustochytrid species, strain FCC1311.</title>
        <authorList>
            <person name="Sedici K."/>
            <person name="Godart F."/>
            <person name="Aiese Cigliano R."/>
            <person name="Sanseverino W."/>
            <person name="Barakat M."/>
            <person name="Ortet P."/>
            <person name="Marechal E."/>
            <person name="Cagnac O."/>
            <person name="Amato A."/>
        </authorList>
    </citation>
    <scope>NUCLEOTIDE SEQUENCE [LARGE SCALE GENOMIC DNA]</scope>
</reference>
<keyword evidence="4" id="KW-1185">Reference proteome</keyword>
<proteinExistence type="predicted"/>
<name>A0A2R5GMK3_9STRA</name>
<gene>
    <name evidence="3" type="ORF">FCC1311_060832</name>
</gene>
<feature type="transmembrane region" description="Helical" evidence="2">
    <location>
        <begin position="128"/>
        <end position="149"/>
    </location>
</feature>
<evidence type="ECO:0000313" key="4">
    <source>
        <dbReference type="Proteomes" id="UP000241890"/>
    </source>
</evidence>